<organism evidence="6">
    <name type="scientific">Physcomitrium patens</name>
    <name type="common">Spreading-leaved earth moss</name>
    <name type="synonym">Physcomitrella patens</name>
    <dbReference type="NCBI Taxonomy" id="3218"/>
    <lineage>
        <taxon>Eukaryota</taxon>
        <taxon>Viridiplantae</taxon>
        <taxon>Streptophyta</taxon>
        <taxon>Embryophyta</taxon>
        <taxon>Bryophyta</taxon>
        <taxon>Bryophytina</taxon>
        <taxon>Bryopsida</taxon>
        <taxon>Funariidae</taxon>
        <taxon>Funariales</taxon>
        <taxon>Funariaceae</taxon>
        <taxon>Physcomitrium</taxon>
    </lineage>
</organism>
<dbReference type="PANTHER" id="PTHR32295:SF6">
    <property type="entry name" value="PROTEIN IQ-DOMAIN 18"/>
    <property type="match status" value="1"/>
</dbReference>
<feature type="compositionally biased region" description="Basic and acidic residues" evidence="4">
    <location>
        <begin position="21"/>
        <end position="37"/>
    </location>
</feature>
<dbReference type="GO" id="GO:0005516">
    <property type="term" value="F:calmodulin binding"/>
    <property type="evidence" value="ECO:0007669"/>
    <property type="project" value="UniProtKB-KW"/>
</dbReference>
<dbReference type="Proteomes" id="UP000006727">
    <property type="component" value="Chromosome 3"/>
</dbReference>
<feature type="compositionally biased region" description="Polar residues" evidence="4">
    <location>
        <begin position="680"/>
        <end position="693"/>
    </location>
</feature>
<feature type="compositionally biased region" description="Polar residues" evidence="4">
    <location>
        <begin position="532"/>
        <end position="549"/>
    </location>
</feature>
<dbReference type="FunCoup" id="A0A2K1KUA2">
    <property type="interactions" value="2333"/>
</dbReference>
<dbReference type="PANTHER" id="PTHR32295">
    <property type="entry name" value="IQ-DOMAIN 5-RELATED"/>
    <property type="match status" value="1"/>
</dbReference>
<name>A0A2K1KUA2_PHYPA</name>
<dbReference type="Gramene" id="Pp3c3_12740V3.1">
    <property type="protein sequence ID" value="Pp3c3_12740V3.1"/>
    <property type="gene ID" value="Pp3c3_12740"/>
</dbReference>
<evidence type="ECO:0000256" key="3">
    <source>
        <dbReference type="ARBA" id="ARBA00024378"/>
    </source>
</evidence>
<reference evidence="6 8" key="2">
    <citation type="journal article" date="2018" name="Plant J.">
        <title>The Physcomitrella patens chromosome-scale assembly reveals moss genome structure and evolution.</title>
        <authorList>
            <person name="Lang D."/>
            <person name="Ullrich K.K."/>
            <person name="Murat F."/>
            <person name="Fuchs J."/>
            <person name="Jenkins J."/>
            <person name="Haas F.B."/>
            <person name="Piednoel M."/>
            <person name="Gundlach H."/>
            <person name="Van Bel M."/>
            <person name="Meyberg R."/>
            <person name="Vives C."/>
            <person name="Morata J."/>
            <person name="Symeonidi A."/>
            <person name="Hiss M."/>
            <person name="Muchero W."/>
            <person name="Kamisugi Y."/>
            <person name="Saleh O."/>
            <person name="Blanc G."/>
            <person name="Decker E.L."/>
            <person name="van Gessel N."/>
            <person name="Grimwood J."/>
            <person name="Hayes R.D."/>
            <person name="Graham S.W."/>
            <person name="Gunter L.E."/>
            <person name="McDaniel S.F."/>
            <person name="Hoernstein S.N.W."/>
            <person name="Larsson A."/>
            <person name="Li F.W."/>
            <person name="Perroud P.F."/>
            <person name="Phillips J."/>
            <person name="Ranjan P."/>
            <person name="Rokshar D.S."/>
            <person name="Rothfels C.J."/>
            <person name="Schneider L."/>
            <person name="Shu S."/>
            <person name="Stevenson D.W."/>
            <person name="Thummler F."/>
            <person name="Tillich M."/>
            <person name="Villarreal Aguilar J.C."/>
            <person name="Widiez T."/>
            <person name="Wong G.K."/>
            <person name="Wymore A."/>
            <person name="Zhang Y."/>
            <person name="Zimmer A.D."/>
            <person name="Quatrano R.S."/>
            <person name="Mayer K.F.X."/>
            <person name="Goodstein D."/>
            <person name="Casacuberta J.M."/>
            <person name="Vandepoele K."/>
            <person name="Reski R."/>
            <person name="Cuming A.C."/>
            <person name="Tuskan G.A."/>
            <person name="Maumus F."/>
            <person name="Salse J."/>
            <person name="Schmutz J."/>
            <person name="Rensing S.A."/>
        </authorList>
    </citation>
    <scope>NUCLEOTIDE SEQUENCE [LARGE SCALE GENOMIC DNA]</scope>
    <source>
        <strain evidence="7 8">cv. Gransden 2004</strain>
    </source>
</reference>
<dbReference type="RefSeq" id="XP_024371610.1">
    <property type="nucleotide sequence ID" value="XM_024515842.2"/>
</dbReference>
<dbReference type="Gramene" id="Pp3c3_12740V3.2">
    <property type="protein sequence ID" value="Pp3c3_12740V3.2"/>
    <property type="gene ID" value="Pp3c3_12740"/>
</dbReference>
<dbReference type="InterPro" id="IPR025064">
    <property type="entry name" value="DUF4005"/>
</dbReference>
<evidence type="ECO:0000313" key="8">
    <source>
        <dbReference type="Proteomes" id="UP000006727"/>
    </source>
</evidence>
<dbReference type="Gene3D" id="1.20.5.190">
    <property type="match status" value="1"/>
</dbReference>
<dbReference type="STRING" id="3218.A0A2K1KUA2"/>
<feature type="compositionally biased region" description="Gly residues" evidence="4">
    <location>
        <begin position="763"/>
        <end position="772"/>
    </location>
</feature>
<evidence type="ECO:0000256" key="1">
    <source>
        <dbReference type="ARBA" id="ARBA00022860"/>
    </source>
</evidence>
<comment type="similarity">
    <text evidence="2">Belongs to the IQD family.</text>
</comment>
<keyword evidence="1" id="KW-0112">Calmodulin-binding</keyword>
<evidence type="ECO:0000313" key="6">
    <source>
        <dbReference type="EMBL" id="PNR57364.1"/>
    </source>
</evidence>
<feature type="region of interest" description="Disordered" evidence="4">
    <location>
        <begin position="103"/>
        <end position="130"/>
    </location>
</feature>
<feature type="compositionally biased region" description="Acidic residues" evidence="4">
    <location>
        <begin position="118"/>
        <end position="130"/>
    </location>
</feature>
<evidence type="ECO:0000256" key="4">
    <source>
        <dbReference type="SAM" id="MobiDB-lite"/>
    </source>
</evidence>
<feature type="region of interest" description="Disordered" evidence="4">
    <location>
        <begin position="1"/>
        <end position="37"/>
    </location>
</feature>
<evidence type="ECO:0000313" key="7">
    <source>
        <dbReference type="EnsemblPlants" id="Pp3c3_12740V3.1"/>
    </source>
</evidence>
<reference evidence="6 8" key="1">
    <citation type="journal article" date="2008" name="Science">
        <title>The Physcomitrella genome reveals evolutionary insights into the conquest of land by plants.</title>
        <authorList>
            <person name="Rensing S."/>
            <person name="Lang D."/>
            <person name="Zimmer A."/>
            <person name="Terry A."/>
            <person name="Salamov A."/>
            <person name="Shapiro H."/>
            <person name="Nishiyama T."/>
            <person name="Perroud P.-F."/>
            <person name="Lindquist E."/>
            <person name="Kamisugi Y."/>
            <person name="Tanahashi T."/>
            <person name="Sakakibara K."/>
            <person name="Fujita T."/>
            <person name="Oishi K."/>
            <person name="Shin-I T."/>
            <person name="Kuroki Y."/>
            <person name="Toyoda A."/>
            <person name="Suzuki Y."/>
            <person name="Hashimoto A."/>
            <person name="Yamaguchi K."/>
            <person name="Sugano A."/>
            <person name="Kohara Y."/>
            <person name="Fujiyama A."/>
            <person name="Anterola A."/>
            <person name="Aoki S."/>
            <person name="Ashton N."/>
            <person name="Barbazuk W.B."/>
            <person name="Barker E."/>
            <person name="Bennetzen J."/>
            <person name="Bezanilla M."/>
            <person name="Blankenship R."/>
            <person name="Cho S.H."/>
            <person name="Dutcher S."/>
            <person name="Estelle M."/>
            <person name="Fawcett J.A."/>
            <person name="Gundlach H."/>
            <person name="Hanada K."/>
            <person name="Heyl A."/>
            <person name="Hicks K.A."/>
            <person name="Hugh J."/>
            <person name="Lohr M."/>
            <person name="Mayer K."/>
            <person name="Melkozernov A."/>
            <person name="Murata T."/>
            <person name="Nelson D."/>
            <person name="Pils B."/>
            <person name="Prigge M."/>
            <person name="Reiss B."/>
            <person name="Renner T."/>
            <person name="Rombauts S."/>
            <person name="Rushton P."/>
            <person name="Sanderfoot A."/>
            <person name="Schween G."/>
            <person name="Shiu S.-H."/>
            <person name="Stueber K."/>
            <person name="Theodoulou F.L."/>
            <person name="Tu H."/>
            <person name="Van de Peer Y."/>
            <person name="Verrier P.J."/>
            <person name="Waters E."/>
            <person name="Wood A."/>
            <person name="Yang L."/>
            <person name="Cove D."/>
            <person name="Cuming A."/>
            <person name="Hasebe M."/>
            <person name="Lucas S."/>
            <person name="Mishler D.B."/>
            <person name="Reski R."/>
            <person name="Grigoriev I."/>
            <person name="Quatrano R.S."/>
            <person name="Boore J.L."/>
        </authorList>
    </citation>
    <scope>NUCLEOTIDE SEQUENCE [LARGE SCALE GENOMIC DNA]</scope>
    <source>
        <strain evidence="7 8">cv. Gransden 2004</strain>
    </source>
</reference>
<dbReference type="AlphaFoldDB" id="A0A2K1KUA2"/>
<dbReference type="OrthoDB" id="1101566at2759"/>
<feature type="domain" description="DUF4005" evidence="5">
    <location>
        <begin position="664"/>
        <end position="706"/>
    </location>
</feature>
<accession>A0A2K1KUA2</accession>
<sequence>MGKSNKPTKWFKAVKKAFRSPSKERPHTSDQDTKIDANDQKLLAKHDISLTSHQVLTPHPLPSYEIVTQDEVGVEQSRGQPLPTPEAVDSIISLKLQEKESENLVRVEDNTEVHKQQDDDDDSSLSEEEEAALRIQQRFSEPLALNGLIKLQALVRGHQVRRQASTTLQTMEAIVRVQSVYRGRLVRKSKDGRAVRSRISKRRRLSTRGGLHGTVSRCELPAEQPQTSGREDETFKQKRPTGSLLTEQLKRSAPNQGSLFIDCDPSQPHWGWTWLELWSNARSWEIRNAEEPKSFKNSKETSKDSKDSKDFIEIIPSRKNSKVYTTKEVDVNTLKVKSNEDCISSPTPAKSRSPSSPLPEKKESAQGPSPIPEKKESSRGLSPLLEKKDPASVKSSNILSEKKESGRVSSHTHEKKKPIGPSSPFSEKKDSTRSSPCPASEKKETTDRSSTQLFSLPEKKEPRCAGVECRAPTPVPLPLPPTSSPTSHTHRANVKPPPIEVPTHPSLEEDRPSQFSGPRTPQETKKAPPSPVSSDTESMHLQPSPQAMNASLHVPGRSEGLNSAEDDLAVTMEHLVLPEAHSYDEGDTNEATNGALNGEDHSDCLSASNGAHQLVEGTPSVKGSVSDVINGHPNSGHQENVDSKVKKGEKVGENGDSPIPSKRPTCRYMAATESAKAKFRSSSNPKTRNSDTPESPAKTPKRYSIGGTPPSKGTDSPKTTFVTKKAHSFQNRGSPSPKAGNSKEKPSRGVETGAESPARRNSFGGGATRWRT</sequence>
<keyword evidence="8" id="KW-1185">Reference proteome</keyword>
<feature type="region of interest" description="Disordered" evidence="4">
    <location>
        <begin position="221"/>
        <end position="241"/>
    </location>
</feature>
<dbReference type="EnsemblPlants" id="Pp3c3_12740V3.1">
    <property type="protein sequence ID" value="Pp3c3_12740V3.1"/>
    <property type="gene ID" value="Pp3c3_12740"/>
</dbReference>
<dbReference type="Pfam" id="PF00612">
    <property type="entry name" value="IQ"/>
    <property type="match status" value="2"/>
</dbReference>
<feature type="compositionally biased region" description="Polar residues" evidence="4">
    <location>
        <begin position="711"/>
        <end position="734"/>
    </location>
</feature>
<dbReference type="KEGG" id="ppp:112280392"/>
<protein>
    <recommendedName>
        <fullName evidence="5">DUF4005 domain-containing protein</fullName>
    </recommendedName>
</protein>
<comment type="subunit">
    <text evidence="3">Binds to multiple calmodulin (CaM) in the presence of Ca(2+) and CaM-like proteins.</text>
</comment>
<dbReference type="Pfam" id="PF13178">
    <property type="entry name" value="DUF4005"/>
    <property type="match status" value="1"/>
</dbReference>
<feature type="region of interest" description="Disordered" evidence="4">
    <location>
        <begin position="340"/>
        <end position="772"/>
    </location>
</feature>
<dbReference type="EnsemblPlants" id="Pp3c3_12740V3.2">
    <property type="protein sequence ID" value="Pp3c3_12740V3.2"/>
    <property type="gene ID" value="Pp3c3_12740"/>
</dbReference>
<dbReference type="GeneID" id="112280392"/>
<dbReference type="PaxDb" id="3218-PP1S161_50V6.1"/>
<gene>
    <name evidence="7" type="primary">LOC112280392</name>
    <name evidence="6" type="ORF">PHYPA_004358</name>
</gene>
<dbReference type="PROSITE" id="PS50096">
    <property type="entry name" value="IQ"/>
    <property type="match status" value="2"/>
</dbReference>
<reference evidence="7" key="3">
    <citation type="submission" date="2020-12" db="UniProtKB">
        <authorList>
            <consortium name="EnsemblPlants"/>
        </authorList>
    </citation>
    <scope>IDENTIFICATION</scope>
</reference>
<evidence type="ECO:0000256" key="2">
    <source>
        <dbReference type="ARBA" id="ARBA00024341"/>
    </source>
</evidence>
<evidence type="ECO:0000259" key="5">
    <source>
        <dbReference type="Pfam" id="PF13178"/>
    </source>
</evidence>
<proteinExistence type="inferred from homology"/>
<feature type="compositionally biased region" description="Pro residues" evidence="4">
    <location>
        <begin position="473"/>
        <end position="483"/>
    </location>
</feature>
<feature type="compositionally biased region" description="Basic and acidic residues" evidence="4">
    <location>
        <begin position="639"/>
        <end position="653"/>
    </location>
</feature>
<dbReference type="InterPro" id="IPR000048">
    <property type="entry name" value="IQ_motif_EF-hand-BS"/>
</dbReference>
<dbReference type="EMBL" id="ABEU02000003">
    <property type="protein sequence ID" value="PNR57364.1"/>
    <property type="molecule type" value="Genomic_DNA"/>
</dbReference>
<feature type="compositionally biased region" description="Basic and acidic residues" evidence="4">
    <location>
        <begin position="103"/>
        <end position="117"/>
    </location>
</feature>